<comment type="catalytic activity">
    <reaction evidence="16">
        <text>L-tyrosyl-[protein] + ATP = O-phospho-L-tyrosyl-[protein] + ADP + H(+)</text>
        <dbReference type="Rhea" id="RHEA:10596"/>
        <dbReference type="Rhea" id="RHEA-COMP:10136"/>
        <dbReference type="Rhea" id="RHEA-COMP:20101"/>
        <dbReference type="ChEBI" id="CHEBI:15378"/>
        <dbReference type="ChEBI" id="CHEBI:30616"/>
        <dbReference type="ChEBI" id="CHEBI:46858"/>
        <dbReference type="ChEBI" id="CHEBI:61978"/>
        <dbReference type="ChEBI" id="CHEBI:456216"/>
        <dbReference type="EC" id="2.7.10.1"/>
    </reaction>
</comment>
<dbReference type="CDD" id="cd00063">
    <property type="entry name" value="FN3"/>
    <property type="match status" value="2"/>
</dbReference>
<dbReference type="Pfam" id="PF01404">
    <property type="entry name" value="Ephrin_lbd"/>
    <property type="match status" value="1"/>
</dbReference>
<dbReference type="InterPro" id="IPR008979">
    <property type="entry name" value="Galactose-bd-like_sf"/>
</dbReference>
<evidence type="ECO:0000259" key="26">
    <source>
        <dbReference type="PROSITE" id="PS50853"/>
    </source>
</evidence>
<dbReference type="GO" id="GO:0005886">
    <property type="term" value="C:plasma membrane"/>
    <property type="evidence" value="ECO:0007669"/>
    <property type="project" value="UniProtKB-SubCell"/>
</dbReference>
<dbReference type="Pfam" id="PF07714">
    <property type="entry name" value="PK_Tyr_Ser-Thr"/>
    <property type="match status" value="1"/>
</dbReference>
<keyword evidence="7 23" id="KW-0732">Signal</keyword>
<feature type="disulfide bond" evidence="19">
    <location>
        <begin position="74"/>
        <end position="190"/>
    </location>
</feature>
<evidence type="ECO:0000256" key="3">
    <source>
        <dbReference type="ARBA" id="ARBA00022475"/>
    </source>
</evidence>
<keyword evidence="12 22" id="KW-1133">Transmembrane helix</keyword>
<evidence type="ECO:0000256" key="18">
    <source>
        <dbReference type="PIRSR" id="PIRSR000666-2"/>
    </source>
</evidence>
<sequence>MSSKRRHSLVSLQNAIALLLLAAIVNLTSGKEAILLDTRTALSDLGWTMSPGSEWQEMTSPDAQGNERRMNMVCQITKPNQDNWLRTDYIAAEGARRVYVEVKFTIRSCEDVPNVATCKETFNLYYYETDRDEATSTFPPWREGAYTKVDTIAADQRFSPGSDDSNFETRHIGPITKNGLYLAFQDTGACVALMYIRVYYKYCEESISNLAVFGRTTAGSEMTSLVDTTGTCVKNAVPTNGMQPTLYCNGEGDWMVPSGTCTCDQGYQVNADTTKCTACSPGYFKSSVANSDCERCPAFSSTRGRASTFCRCTYGYFRPPTDGVDKACTMPASKPRNLYSVVNKTSVHLYWERPQNDGGRSELWYSIQCFQCQLGFVACAPCSNQVHYDPSPEKLIQTEIAIKSLSSYAFYKFQVLSINAVTNIAASSGHRINNFAEITVQTNQAAPSAVLDVRVSEVEPDSFYVSWSPPATTNGQIVDYEVMVTSLVDGYPAPSSGEYINRTTALRIKVEPLKPSFRYIIKVRARTKEGYGPFSAPTRAKTGNRPTVSAENHQSGPEPGVDILQLILAVVGGVVLVLAVVVVIFICRRRTKAAKSEKSDEEKRPMFNGSSVSFNGSFPSQHKTYIDPTTYEDPQRAVRDFTKEIDASCVKIEEVIGGGEFGEVCRGRLQPNNKSERDVAIKTLKSGYSTQQKLDFLGEASIMGQFDHPNVIRLEGVVTKSRPLMIITEFMENGSLDVFLRNHDNQFTVIQLVGMLRNIAAGMKYLSDMGYVHRDLAARNILVNAQLICKVSDFGMSRVLEEDSEAAYTARGGKIPIRWTAPEAFTFRKFTSASDVWSYGIVMWEVMSYGERPYWGMSNRDVMNAVETGYRLPAPMDCPQVQHRLMLDCWKKDRNQRPKFAQIVANLDKMLREPAQLKIKAGHERPRNGRIPNAHGRPTSALGQATPKPTDNAPASRTASPPPHSSSNGDSGYSNEETDEDVPFMTTTNEQLKADSVNVSSLGVWLDSIGLSHCKESFTRNGCTSLEQVLQLTHSDMERMGIDSTEDQDHLIETIQKISGQQEEHQDADQSRSASTMLPSYNESQRLTGISV</sequence>
<keyword evidence="11 18" id="KW-0067">ATP-binding</keyword>
<dbReference type="Gene3D" id="1.10.510.10">
    <property type="entry name" value="Transferase(Phosphotransferase) domain 1"/>
    <property type="match status" value="1"/>
</dbReference>
<dbReference type="PROSITE" id="PS50853">
    <property type="entry name" value="FN3"/>
    <property type="match status" value="2"/>
</dbReference>
<feature type="chain" id="PRO_5026163553" description="receptor protein-tyrosine kinase" evidence="23">
    <location>
        <begin position="31"/>
        <end position="1092"/>
    </location>
</feature>
<feature type="compositionally biased region" description="Polar residues" evidence="21">
    <location>
        <begin position="544"/>
        <end position="555"/>
    </location>
</feature>
<evidence type="ECO:0000256" key="17">
    <source>
        <dbReference type="PIRSR" id="PIRSR000666-1"/>
    </source>
</evidence>
<dbReference type="SMART" id="SM00615">
    <property type="entry name" value="EPH_lbd"/>
    <property type="match status" value="1"/>
</dbReference>
<keyword evidence="8" id="KW-0677">Repeat</keyword>
<reference evidence="28" key="1">
    <citation type="submission" date="2020-04" db="EMBL/GenBank/DDBJ databases">
        <authorList>
            <person name="Neveu A P."/>
        </authorList>
    </citation>
    <scope>NUCLEOTIDE SEQUENCE</scope>
    <source>
        <tissue evidence="28">Whole embryo</tissue>
    </source>
</reference>
<evidence type="ECO:0000256" key="5">
    <source>
        <dbReference type="ARBA" id="ARBA00022679"/>
    </source>
</evidence>
<dbReference type="InterPro" id="IPR036116">
    <property type="entry name" value="FN3_sf"/>
</dbReference>
<keyword evidence="13 22" id="KW-0472">Membrane</keyword>
<feature type="domain" description="Fibronectin type-III" evidence="26">
    <location>
        <begin position="331"/>
        <end position="445"/>
    </location>
</feature>
<dbReference type="SMART" id="SM00060">
    <property type="entry name" value="FN3"/>
    <property type="match status" value="2"/>
</dbReference>
<feature type="binding site" evidence="18">
    <location>
        <begin position="656"/>
        <end position="664"/>
    </location>
    <ligand>
        <name>ATP</name>
        <dbReference type="ChEBI" id="CHEBI:30616"/>
    </ligand>
</feature>
<evidence type="ECO:0000256" key="22">
    <source>
        <dbReference type="SAM" id="Phobius"/>
    </source>
</evidence>
<dbReference type="Gene3D" id="2.60.120.260">
    <property type="entry name" value="Galactose-binding domain-like"/>
    <property type="match status" value="1"/>
</dbReference>
<dbReference type="SUPFAM" id="SSF49265">
    <property type="entry name" value="Fibronectin type III"/>
    <property type="match status" value="1"/>
</dbReference>
<dbReference type="InterPro" id="IPR000719">
    <property type="entry name" value="Prot_kinase_dom"/>
</dbReference>
<evidence type="ECO:0000256" key="16">
    <source>
        <dbReference type="ARBA" id="ARBA00051243"/>
    </source>
</evidence>
<evidence type="ECO:0000313" key="28">
    <source>
        <dbReference type="EMBL" id="CAB3242854.1"/>
    </source>
</evidence>
<feature type="binding site" evidence="18 20">
    <location>
        <position position="682"/>
    </location>
    <ligand>
        <name>ATP</name>
        <dbReference type="ChEBI" id="CHEBI:30616"/>
    </ligand>
</feature>
<dbReference type="PIRSF" id="PIRSF000666">
    <property type="entry name" value="TyrPK_ephrin_receptor"/>
    <property type="match status" value="1"/>
</dbReference>
<evidence type="ECO:0000256" key="8">
    <source>
        <dbReference type="ARBA" id="ARBA00022737"/>
    </source>
</evidence>
<dbReference type="PROSITE" id="PS00107">
    <property type="entry name" value="PROTEIN_KINASE_ATP"/>
    <property type="match status" value="1"/>
</dbReference>
<keyword evidence="14" id="KW-0829">Tyrosine-protein kinase</keyword>
<gene>
    <name evidence="28" type="primary">Eph.b</name>
</gene>
<dbReference type="EC" id="2.7.10.1" evidence="2"/>
<dbReference type="Pfam" id="PF07647">
    <property type="entry name" value="SAM_2"/>
    <property type="match status" value="1"/>
</dbReference>
<keyword evidence="6 22" id="KW-0812">Transmembrane</keyword>
<evidence type="ECO:0000259" key="24">
    <source>
        <dbReference type="PROSITE" id="PS50011"/>
    </source>
</evidence>
<dbReference type="Gene3D" id="2.60.40.1770">
    <property type="entry name" value="ephrin a2 ectodomain"/>
    <property type="match status" value="1"/>
</dbReference>
<dbReference type="Gene3D" id="2.60.40.10">
    <property type="entry name" value="Immunoglobulins"/>
    <property type="match status" value="2"/>
</dbReference>
<dbReference type="SUPFAM" id="SSF49785">
    <property type="entry name" value="Galactose-binding domain-like"/>
    <property type="match status" value="1"/>
</dbReference>
<dbReference type="PRINTS" id="PR00109">
    <property type="entry name" value="TYRKINASE"/>
</dbReference>
<evidence type="ECO:0000256" key="23">
    <source>
        <dbReference type="SAM" id="SignalP"/>
    </source>
</evidence>
<keyword evidence="15 28" id="KW-0675">Receptor</keyword>
<feature type="region of interest" description="Disordered" evidence="21">
    <location>
        <begin position="532"/>
        <end position="556"/>
    </location>
</feature>
<feature type="domain" description="Eph LBD" evidence="27">
    <location>
        <begin position="32"/>
        <end position="208"/>
    </location>
</feature>
<dbReference type="InterPro" id="IPR001660">
    <property type="entry name" value="SAM"/>
</dbReference>
<dbReference type="InterPro" id="IPR008266">
    <property type="entry name" value="Tyr_kinase_AS"/>
</dbReference>
<evidence type="ECO:0000256" key="14">
    <source>
        <dbReference type="ARBA" id="ARBA00023137"/>
    </source>
</evidence>
<dbReference type="CDD" id="cd10319">
    <property type="entry name" value="EphR_LBD"/>
    <property type="match status" value="1"/>
</dbReference>
<dbReference type="Gene3D" id="3.30.200.20">
    <property type="entry name" value="Phosphorylase Kinase, domain 1"/>
    <property type="match status" value="1"/>
</dbReference>
<dbReference type="Pfam" id="PF07699">
    <property type="entry name" value="Ephrin_rec_like"/>
    <property type="match status" value="1"/>
</dbReference>
<dbReference type="EMBL" id="LR784892">
    <property type="protein sequence ID" value="CAB3242854.1"/>
    <property type="molecule type" value="mRNA"/>
</dbReference>
<evidence type="ECO:0000259" key="25">
    <source>
        <dbReference type="PROSITE" id="PS50105"/>
    </source>
</evidence>
<dbReference type="InterPro" id="IPR013761">
    <property type="entry name" value="SAM/pointed_sf"/>
</dbReference>
<evidence type="ECO:0000256" key="4">
    <source>
        <dbReference type="ARBA" id="ARBA00022553"/>
    </source>
</evidence>
<evidence type="ECO:0000256" key="15">
    <source>
        <dbReference type="ARBA" id="ARBA00023170"/>
    </source>
</evidence>
<evidence type="ECO:0000256" key="9">
    <source>
        <dbReference type="ARBA" id="ARBA00022741"/>
    </source>
</evidence>
<feature type="domain" description="SAM" evidence="25">
    <location>
        <begin position="997"/>
        <end position="1061"/>
    </location>
</feature>
<dbReference type="SUPFAM" id="SSF47769">
    <property type="entry name" value="SAM/Pointed domain"/>
    <property type="match status" value="1"/>
</dbReference>
<dbReference type="InterPro" id="IPR017441">
    <property type="entry name" value="Protein_kinase_ATP_BS"/>
</dbReference>
<dbReference type="SUPFAM" id="SSF56112">
    <property type="entry name" value="Protein kinase-like (PK-like)"/>
    <property type="match status" value="1"/>
</dbReference>
<feature type="active site" description="Proton acceptor" evidence="17">
    <location>
        <position position="775"/>
    </location>
</feature>
<dbReference type="CDD" id="cd05033">
    <property type="entry name" value="PTKc_EphR"/>
    <property type="match status" value="1"/>
</dbReference>
<evidence type="ECO:0000256" key="6">
    <source>
        <dbReference type="ARBA" id="ARBA00022692"/>
    </source>
</evidence>
<dbReference type="FunFam" id="2.60.40.10:FF:000059">
    <property type="entry name" value="Ephrin type-A receptor 6"/>
    <property type="match status" value="1"/>
</dbReference>
<dbReference type="FunFam" id="1.10.510.10:FF:000019">
    <property type="entry name" value="Ephrin type-A receptor 5"/>
    <property type="match status" value="1"/>
</dbReference>
<keyword evidence="5" id="KW-0808">Transferase</keyword>
<dbReference type="InterPro" id="IPR016257">
    <property type="entry name" value="Tyr_kinase_ephrin_rcpt"/>
</dbReference>
<protein>
    <recommendedName>
        <fullName evidence="2">receptor protein-tyrosine kinase</fullName>
        <ecNumber evidence="2">2.7.10.1</ecNumber>
    </recommendedName>
</protein>
<dbReference type="Pfam" id="PF25599">
    <property type="entry name" value="Ephrin_CRD"/>
    <property type="match status" value="1"/>
</dbReference>
<dbReference type="InterPro" id="IPR001090">
    <property type="entry name" value="Ephrin_rcpt_lig-bd_dom"/>
</dbReference>
<feature type="compositionally biased region" description="Polar residues" evidence="21">
    <location>
        <begin position="1071"/>
        <end position="1092"/>
    </location>
</feature>
<feature type="region of interest" description="Disordered" evidence="21">
    <location>
        <begin position="1058"/>
        <end position="1092"/>
    </location>
</feature>
<keyword evidence="3" id="KW-1003">Cell membrane</keyword>
<dbReference type="InterPro" id="IPR020635">
    <property type="entry name" value="Tyr_kinase_cat_dom"/>
</dbReference>
<feature type="domain" description="Protein kinase" evidence="24">
    <location>
        <begin position="650"/>
        <end position="911"/>
    </location>
</feature>
<dbReference type="AlphaFoldDB" id="A0A6F9DBD0"/>
<dbReference type="GO" id="GO:0005524">
    <property type="term" value="F:ATP binding"/>
    <property type="evidence" value="ECO:0007669"/>
    <property type="project" value="UniProtKB-UniRule"/>
</dbReference>
<evidence type="ECO:0000259" key="27">
    <source>
        <dbReference type="PROSITE" id="PS51550"/>
    </source>
</evidence>
<dbReference type="InterPro" id="IPR050449">
    <property type="entry name" value="Ephrin_rcpt_TKs"/>
</dbReference>
<feature type="domain" description="Fibronectin type-III" evidence="26">
    <location>
        <begin position="449"/>
        <end position="545"/>
    </location>
</feature>
<dbReference type="FunFam" id="2.10.50.10:FF:000001">
    <property type="entry name" value="Ephrin type-A receptor 5"/>
    <property type="match status" value="1"/>
</dbReference>
<feature type="transmembrane region" description="Helical" evidence="22">
    <location>
        <begin position="563"/>
        <end position="587"/>
    </location>
</feature>
<name>A0A6F9DBD0_9ASCI</name>
<dbReference type="GO" id="GO:0005005">
    <property type="term" value="F:transmembrane-ephrin receptor activity"/>
    <property type="evidence" value="ECO:0007669"/>
    <property type="project" value="TreeGrafter"/>
</dbReference>
<feature type="disulfide bond" evidence="19">
    <location>
        <begin position="109"/>
        <end position="118"/>
    </location>
</feature>
<evidence type="ECO:0000256" key="10">
    <source>
        <dbReference type="ARBA" id="ARBA00022777"/>
    </source>
</evidence>
<dbReference type="GO" id="GO:0007411">
    <property type="term" value="P:axon guidance"/>
    <property type="evidence" value="ECO:0007669"/>
    <property type="project" value="TreeGrafter"/>
</dbReference>
<evidence type="ECO:0000256" key="21">
    <source>
        <dbReference type="SAM" id="MobiDB-lite"/>
    </source>
</evidence>
<dbReference type="Pfam" id="PF14575">
    <property type="entry name" value="EphA2_TM"/>
    <property type="match status" value="1"/>
</dbReference>
<dbReference type="PROSITE" id="PS50011">
    <property type="entry name" value="PROTEIN_KINASE_DOM"/>
    <property type="match status" value="1"/>
</dbReference>
<evidence type="ECO:0000256" key="2">
    <source>
        <dbReference type="ARBA" id="ARBA00011902"/>
    </source>
</evidence>
<dbReference type="FunFam" id="2.60.120.260:FF:000071">
    <property type="entry name" value="Ephrin type-B receptor 4"/>
    <property type="match status" value="1"/>
</dbReference>
<accession>A0A6F9DBD0</accession>
<organism evidence="28">
    <name type="scientific">Phallusia mammillata</name>
    <dbReference type="NCBI Taxonomy" id="59560"/>
    <lineage>
        <taxon>Eukaryota</taxon>
        <taxon>Metazoa</taxon>
        <taxon>Chordata</taxon>
        <taxon>Tunicata</taxon>
        <taxon>Ascidiacea</taxon>
        <taxon>Phlebobranchia</taxon>
        <taxon>Ascidiidae</taxon>
        <taxon>Phallusia</taxon>
    </lineage>
</organism>
<comment type="subcellular location">
    <subcellularLocation>
        <location evidence="1">Cell membrane</location>
        <topology evidence="1">Single-pass type I membrane protein</topology>
    </subcellularLocation>
</comment>
<dbReference type="PROSITE" id="PS00109">
    <property type="entry name" value="PROTEIN_KINASE_TYR"/>
    <property type="match status" value="1"/>
</dbReference>
<dbReference type="PANTHER" id="PTHR46877">
    <property type="entry name" value="EPH RECEPTOR A5"/>
    <property type="match status" value="1"/>
</dbReference>
<feature type="region of interest" description="Disordered" evidence="21">
    <location>
        <begin position="918"/>
        <end position="980"/>
    </location>
</feature>
<keyword evidence="19" id="KW-1015">Disulfide bond</keyword>
<dbReference type="InterPro" id="IPR013783">
    <property type="entry name" value="Ig-like_fold"/>
</dbReference>
<dbReference type="Gene3D" id="1.10.150.50">
    <property type="entry name" value="Transcription Factor, Ets-1"/>
    <property type="match status" value="1"/>
</dbReference>
<dbReference type="Pfam" id="PF00041">
    <property type="entry name" value="fn3"/>
    <property type="match status" value="1"/>
</dbReference>
<feature type="signal peptide" evidence="23">
    <location>
        <begin position="1"/>
        <end position="30"/>
    </location>
</feature>
<evidence type="ECO:0000256" key="1">
    <source>
        <dbReference type="ARBA" id="ARBA00004251"/>
    </source>
</evidence>
<dbReference type="FunFam" id="3.30.200.20:FF:000001">
    <property type="entry name" value="Ephrin type-A receptor 5"/>
    <property type="match status" value="1"/>
</dbReference>
<dbReference type="SMART" id="SM00454">
    <property type="entry name" value="SAM"/>
    <property type="match status" value="1"/>
</dbReference>
<keyword evidence="4" id="KW-0597">Phosphoprotein</keyword>
<dbReference type="PROSITE" id="PS50105">
    <property type="entry name" value="SAM_DOMAIN"/>
    <property type="match status" value="1"/>
</dbReference>
<evidence type="ECO:0000256" key="19">
    <source>
        <dbReference type="PIRSR" id="PIRSR000666-3"/>
    </source>
</evidence>
<dbReference type="InterPro" id="IPR003961">
    <property type="entry name" value="FN3_dom"/>
</dbReference>
<dbReference type="PROSITE" id="PS51550">
    <property type="entry name" value="EPH_LBD"/>
    <property type="match status" value="1"/>
</dbReference>
<feature type="region of interest" description="Disordered" evidence="21">
    <location>
        <begin position="595"/>
        <end position="615"/>
    </location>
</feature>
<dbReference type="PANTHER" id="PTHR46877:SF14">
    <property type="entry name" value="RECEPTOR PROTEIN-TYROSINE KINASE"/>
    <property type="match status" value="1"/>
</dbReference>
<keyword evidence="10" id="KW-0418">Kinase</keyword>
<evidence type="ECO:0000256" key="20">
    <source>
        <dbReference type="PROSITE-ProRule" id="PRU10141"/>
    </source>
</evidence>
<proteinExistence type="evidence at transcript level"/>
<feature type="compositionally biased region" description="Polar residues" evidence="21">
    <location>
        <begin position="941"/>
        <end position="975"/>
    </location>
</feature>
<dbReference type="SMART" id="SM00219">
    <property type="entry name" value="TyrKc"/>
    <property type="match status" value="1"/>
</dbReference>
<dbReference type="InterPro" id="IPR027936">
    <property type="entry name" value="Eph_TM"/>
</dbReference>
<dbReference type="GO" id="GO:0030425">
    <property type="term" value="C:dendrite"/>
    <property type="evidence" value="ECO:0007669"/>
    <property type="project" value="TreeGrafter"/>
</dbReference>
<keyword evidence="9 18" id="KW-0547">Nucleotide-binding</keyword>
<evidence type="ECO:0000256" key="12">
    <source>
        <dbReference type="ARBA" id="ARBA00022989"/>
    </source>
</evidence>
<evidence type="ECO:0000256" key="11">
    <source>
        <dbReference type="ARBA" id="ARBA00022840"/>
    </source>
</evidence>
<dbReference type="InterPro" id="IPR011641">
    <property type="entry name" value="Tyr-kin_ephrin_A/B_rcpt-like"/>
</dbReference>
<evidence type="ECO:0000256" key="7">
    <source>
        <dbReference type="ARBA" id="ARBA00022729"/>
    </source>
</evidence>
<feature type="compositionally biased region" description="Basic and acidic residues" evidence="21">
    <location>
        <begin position="595"/>
        <end position="605"/>
    </location>
</feature>
<dbReference type="InterPro" id="IPR011009">
    <property type="entry name" value="Kinase-like_dom_sf"/>
</dbReference>
<dbReference type="Gene3D" id="2.10.50.10">
    <property type="entry name" value="Tumor Necrosis Factor Receptor, subunit A, domain 2"/>
    <property type="match status" value="1"/>
</dbReference>
<dbReference type="SMART" id="SM01411">
    <property type="entry name" value="Ephrin_rec_like"/>
    <property type="match status" value="1"/>
</dbReference>
<dbReference type="InterPro" id="IPR001245">
    <property type="entry name" value="Ser-Thr/Tyr_kinase_cat_dom"/>
</dbReference>
<evidence type="ECO:0000256" key="13">
    <source>
        <dbReference type="ARBA" id="ARBA00023136"/>
    </source>
</evidence>